<dbReference type="KEGG" id="sdl:Sdel_2217"/>
<dbReference type="Pfam" id="PF00534">
    <property type="entry name" value="Glycos_transf_1"/>
    <property type="match status" value="1"/>
</dbReference>
<dbReference type="Gene3D" id="3.40.50.2000">
    <property type="entry name" value="Glycogen Phosphorylase B"/>
    <property type="match status" value="2"/>
</dbReference>
<feature type="domain" description="Glycosyl transferase family 1" evidence="1">
    <location>
        <begin position="198"/>
        <end position="352"/>
    </location>
</feature>
<evidence type="ECO:0000313" key="4">
    <source>
        <dbReference type="Proteomes" id="UP000002222"/>
    </source>
</evidence>
<dbReference type="SUPFAM" id="SSF53756">
    <property type="entry name" value="UDP-Glycosyltransferase/glycogen phosphorylase"/>
    <property type="match status" value="1"/>
</dbReference>
<dbReference type="eggNOG" id="COG0438">
    <property type="taxonomic scope" value="Bacteria"/>
</dbReference>
<proteinExistence type="predicted"/>
<gene>
    <name evidence="3" type="ordered locus">Sdel_2217</name>
</gene>
<dbReference type="OrthoDB" id="1522162at2"/>
<dbReference type="InterPro" id="IPR001296">
    <property type="entry name" value="Glyco_trans_1"/>
</dbReference>
<name>D1B559_SULD5</name>
<feature type="domain" description="Glycosyltransferase subfamily 4-like N-terminal" evidence="2">
    <location>
        <begin position="14"/>
        <end position="186"/>
    </location>
</feature>
<evidence type="ECO:0000259" key="2">
    <source>
        <dbReference type="Pfam" id="PF13439"/>
    </source>
</evidence>
<protein>
    <submittedName>
        <fullName evidence="3">Glycosyl transferase group 1</fullName>
    </submittedName>
</protein>
<accession>D1B559</accession>
<evidence type="ECO:0000313" key="3">
    <source>
        <dbReference type="EMBL" id="ACZ13229.1"/>
    </source>
</evidence>
<reference evidence="3 4" key="2">
    <citation type="journal article" date="2010" name="Stand. Genomic Sci.">
        <title>Complete genome sequence of Sulfurospirillum deleyianum type strain (5175).</title>
        <authorList>
            <person name="Sikorski J."/>
            <person name="Lapidus A."/>
            <person name="Copeland A."/>
            <person name="Glavina Del Rio T."/>
            <person name="Nolan M."/>
            <person name="Lucas S."/>
            <person name="Chen F."/>
            <person name="Tice H."/>
            <person name="Cheng J.F."/>
            <person name="Saunders E."/>
            <person name="Bruce D."/>
            <person name="Goodwin L."/>
            <person name="Pitluck S."/>
            <person name="Ovchinnikova G."/>
            <person name="Pati A."/>
            <person name="Ivanova N."/>
            <person name="Mavromatis K."/>
            <person name="Chen A."/>
            <person name="Palaniappan K."/>
            <person name="Chain P."/>
            <person name="Land M."/>
            <person name="Hauser L."/>
            <person name="Chang Y.J."/>
            <person name="Jeffries C.D."/>
            <person name="Brettin T."/>
            <person name="Detter J.C."/>
            <person name="Han C."/>
            <person name="Rohde M."/>
            <person name="Lang E."/>
            <person name="Spring S."/>
            <person name="Goker M."/>
            <person name="Bristow J."/>
            <person name="Eisen J.A."/>
            <person name="Markowitz V."/>
            <person name="Hugenholtz P."/>
            <person name="Kyrpides N.C."/>
            <person name="Klenk H.P."/>
        </authorList>
    </citation>
    <scope>NUCLEOTIDE SEQUENCE [LARGE SCALE GENOMIC DNA]</scope>
    <source>
        <strain evidence="4">ATCC 51133 / DSM 6946 / 5175</strain>
    </source>
</reference>
<sequence>MKNIAIITHNLCLGGVQKNVSLLANALSSTHKVTLILFEDKPFSYHLDSTITVYTLSPHALQLDNKTKEELQNIGEVLFDARSKELAHLFESHVFDVVVSFEDYNNLCTLNALKKGMKAIVSSRVSLEHGYKNRLIHLLPPSFYKTTMQKLYPKAECVVSVSDGVKEELAKLGIRAKTIANGIELKKLQTLSQEACALNDEFFLHVGRFDTAQKAQHEVIEAYRSVAKELQSALVFVGDGKDRAKLEALVGNYGLQKRIFFMGFDENPYRYMQRCKGFIFSSYYEGMPNALLEALSLGCAVVAYKFEPSWREFDGKEAVLFVEKGDIKELSKALVRLEKEPILRETLQKNAQCLIQKYSQEMCQKRWRELIETVAKKEDQSCAEF</sequence>
<dbReference type="CAZy" id="GT4">
    <property type="family name" value="Glycosyltransferase Family 4"/>
</dbReference>
<dbReference type="STRING" id="525898.Sdel_2217"/>
<dbReference type="PANTHER" id="PTHR12526">
    <property type="entry name" value="GLYCOSYLTRANSFERASE"/>
    <property type="match status" value="1"/>
</dbReference>
<dbReference type="Proteomes" id="UP000002222">
    <property type="component" value="Chromosome"/>
</dbReference>
<dbReference type="EMBL" id="CP001816">
    <property type="protein sequence ID" value="ACZ13229.1"/>
    <property type="molecule type" value="Genomic_DNA"/>
</dbReference>
<dbReference type="RefSeq" id="WP_012857974.1">
    <property type="nucleotide sequence ID" value="NC_013512.1"/>
</dbReference>
<keyword evidence="4" id="KW-1185">Reference proteome</keyword>
<dbReference type="AlphaFoldDB" id="D1B559"/>
<evidence type="ECO:0000259" key="1">
    <source>
        <dbReference type="Pfam" id="PF00534"/>
    </source>
</evidence>
<dbReference type="HOGENOM" id="CLU_009583_0_0_7"/>
<dbReference type="CDD" id="cd03811">
    <property type="entry name" value="GT4_GT28_WabH-like"/>
    <property type="match status" value="1"/>
</dbReference>
<organism evidence="3 4">
    <name type="scientific">Sulfurospirillum deleyianum (strain ATCC 51133 / DSM 6946 / 5175)</name>
    <dbReference type="NCBI Taxonomy" id="525898"/>
    <lineage>
        <taxon>Bacteria</taxon>
        <taxon>Pseudomonadati</taxon>
        <taxon>Campylobacterota</taxon>
        <taxon>Epsilonproteobacteria</taxon>
        <taxon>Campylobacterales</taxon>
        <taxon>Sulfurospirillaceae</taxon>
        <taxon>Sulfurospirillum</taxon>
    </lineage>
</organism>
<dbReference type="InterPro" id="IPR028098">
    <property type="entry name" value="Glyco_trans_4-like_N"/>
</dbReference>
<reference evidence="4" key="1">
    <citation type="submission" date="2009-11" db="EMBL/GenBank/DDBJ databases">
        <title>The complete genome of Sulfurospirillum deleyianum DSM 6946.</title>
        <authorList>
            <consortium name="US DOE Joint Genome Institute (JGI-PGF)"/>
            <person name="Lucas S."/>
            <person name="Copeland A."/>
            <person name="Lapidus A."/>
            <person name="Glavina del Rio T."/>
            <person name="Dalin E."/>
            <person name="Tice H."/>
            <person name="Bruce D."/>
            <person name="Goodwin L."/>
            <person name="Pitluck S."/>
            <person name="Kyrpides N."/>
            <person name="Mavromatis K."/>
            <person name="Ivanova N."/>
            <person name="Ovchinnikova G."/>
            <person name="Munk A.C."/>
            <person name="Lu M."/>
            <person name="Brettin T."/>
            <person name="Detter J.C."/>
            <person name="Han C."/>
            <person name="Tapia R."/>
            <person name="Larimer F."/>
            <person name="Land M."/>
            <person name="Hauser L."/>
            <person name="Markowitz V."/>
            <person name="Cheng J.F."/>
            <person name="Hugenholtz P."/>
            <person name="Woyke T."/>
            <person name="Wu D."/>
            <person name="Aumann P."/>
            <person name="Schneider S."/>
            <person name="Lang E."/>
            <person name="Spring S."/>
            <person name="Klenk H.P."/>
            <person name="Eisen J.A."/>
        </authorList>
    </citation>
    <scope>NUCLEOTIDE SEQUENCE [LARGE SCALE GENOMIC DNA]</scope>
    <source>
        <strain evidence="4">ATCC 51133 / DSM 6946 / 5175</strain>
    </source>
</reference>
<dbReference type="GO" id="GO:0016757">
    <property type="term" value="F:glycosyltransferase activity"/>
    <property type="evidence" value="ECO:0007669"/>
    <property type="project" value="InterPro"/>
</dbReference>
<dbReference type="Pfam" id="PF13439">
    <property type="entry name" value="Glyco_transf_4"/>
    <property type="match status" value="1"/>
</dbReference>
<keyword evidence="3" id="KW-0808">Transferase</keyword>